<dbReference type="HAMAP" id="MF_01627">
    <property type="entry name" value="Pur_nucleosid_phosp"/>
    <property type="match status" value="1"/>
</dbReference>
<dbReference type="GO" id="GO:0006152">
    <property type="term" value="P:purine nucleoside catabolic process"/>
    <property type="evidence" value="ECO:0007669"/>
    <property type="project" value="TreeGrafter"/>
</dbReference>
<dbReference type="InterPro" id="IPR035994">
    <property type="entry name" value="Nucleoside_phosphorylase_sf"/>
</dbReference>
<evidence type="ECO:0000313" key="6">
    <source>
        <dbReference type="EMBL" id="QCI26202.1"/>
    </source>
</evidence>
<keyword evidence="3 4" id="KW-0808">Transferase</keyword>
<dbReference type="Pfam" id="PF01048">
    <property type="entry name" value="PNP_UDP_1"/>
    <property type="match status" value="1"/>
</dbReference>
<dbReference type="NCBIfam" id="NF004489">
    <property type="entry name" value="PRK05819.1"/>
    <property type="match status" value="1"/>
</dbReference>
<dbReference type="OrthoDB" id="9782889at2"/>
<dbReference type="GO" id="GO:0005829">
    <property type="term" value="C:cytosol"/>
    <property type="evidence" value="ECO:0007669"/>
    <property type="project" value="TreeGrafter"/>
</dbReference>
<dbReference type="PANTHER" id="PTHR43691">
    <property type="entry name" value="URIDINE PHOSPHORYLASE"/>
    <property type="match status" value="1"/>
</dbReference>
<dbReference type="InterPro" id="IPR000845">
    <property type="entry name" value="Nucleoside_phosphorylase_d"/>
</dbReference>
<evidence type="ECO:0000313" key="7">
    <source>
        <dbReference type="Proteomes" id="UP000298685"/>
    </source>
</evidence>
<comment type="catalytic activity">
    <reaction evidence="4">
        <text>a purine D-ribonucleoside + phosphate = a purine nucleobase + alpha-D-ribose 1-phosphate</text>
        <dbReference type="Rhea" id="RHEA:19805"/>
        <dbReference type="ChEBI" id="CHEBI:26386"/>
        <dbReference type="ChEBI" id="CHEBI:43474"/>
        <dbReference type="ChEBI" id="CHEBI:57720"/>
        <dbReference type="ChEBI" id="CHEBI:142355"/>
        <dbReference type="EC" id="2.4.2.1"/>
    </reaction>
</comment>
<sequence length="234" mass="26680">MTPHINAQKNEFSDRVIMSGDPRRVQYIAKNFLKDITQVTNVRSMLGYTGYYKNILISVMSHGMGIPSAAIYTEELVKFYGVKKIIRIGTCGTTQENIFLKDILIAMGACTDSNFNRIKFNNYDFSAIANFELLYHLKKCAYNMDINVHIGNFFTTDIFYARNNLFIELLNRYKILGIDMETAGIYNVAAEYNIQALSVCTVSDHITLKQKLTSEEREHALTNIIKLALNTIIL</sequence>
<dbReference type="AlphaFoldDB" id="A0A4D6YAQ7"/>
<feature type="site" description="Important for catalytic activity" evidence="4">
    <location>
        <position position="217"/>
    </location>
</feature>
<feature type="binding site" description="in other chain" evidence="4">
    <location>
        <position position="20"/>
    </location>
    <ligand>
        <name>phosphate</name>
        <dbReference type="ChEBI" id="CHEBI:43474"/>
        <note>ligand shared between dimeric partners</note>
    </ligand>
</feature>
<feature type="binding site" evidence="4">
    <location>
        <position position="43"/>
    </location>
    <ligand>
        <name>phosphate</name>
        <dbReference type="ChEBI" id="CHEBI:43474"/>
        <note>ligand shared between dimeric partners</note>
    </ligand>
</feature>
<evidence type="ECO:0000259" key="5">
    <source>
        <dbReference type="Pfam" id="PF01048"/>
    </source>
</evidence>
<dbReference type="EMBL" id="CP032999">
    <property type="protein sequence ID" value="QCI26202.1"/>
    <property type="molecule type" value="Genomic_DNA"/>
</dbReference>
<name>A0A4D6YAQ7_9GAMM</name>
<feature type="binding site" evidence="4">
    <location>
        <position position="4"/>
    </location>
    <ligand>
        <name>a purine D-ribonucleoside</name>
        <dbReference type="ChEBI" id="CHEBI:142355"/>
        <note>ligand shared between dimeric partners</note>
    </ligand>
</feature>
<comment type="function">
    <text evidence="4">Catalyzes the reversible phosphorolytic breakdown of the N-glycosidic bond in the beta-(deoxy)ribonucleoside molecules, with the formation of the corresponding free purine bases and pentose-1-phosphate.</text>
</comment>
<evidence type="ECO:0000256" key="4">
    <source>
        <dbReference type="HAMAP-Rule" id="MF_01627"/>
    </source>
</evidence>
<dbReference type="NCBIfam" id="TIGR00107">
    <property type="entry name" value="deoD"/>
    <property type="match status" value="1"/>
</dbReference>
<dbReference type="Proteomes" id="UP000298685">
    <property type="component" value="Chromosome"/>
</dbReference>
<dbReference type="PROSITE" id="PS01232">
    <property type="entry name" value="PNP_UDP_1"/>
    <property type="match status" value="1"/>
</dbReference>
<evidence type="ECO:0000256" key="1">
    <source>
        <dbReference type="ARBA" id="ARBA00010456"/>
    </source>
</evidence>
<evidence type="ECO:0000256" key="3">
    <source>
        <dbReference type="ARBA" id="ARBA00022679"/>
    </source>
</evidence>
<evidence type="ECO:0000256" key="2">
    <source>
        <dbReference type="ARBA" id="ARBA00022676"/>
    </source>
</evidence>
<comment type="catalytic activity">
    <reaction evidence="4">
        <text>a purine 2'-deoxy-D-ribonucleoside + phosphate = a purine nucleobase + 2-deoxy-alpha-D-ribose 1-phosphate</text>
        <dbReference type="Rhea" id="RHEA:36431"/>
        <dbReference type="ChEBI" id="CHEBI:26386"/>
        <dbReference type="ChEBI" id="CHEBI:43474"/>
        <dbReference type="ChEBI" id="CHEBI:57259"/>
        <dbReference type="ChEBI" id="CHEBI:142361"/>
        <dbReference type="EC" id="2.4.2.1"/>
    </reaction>
</comment>
<gene>
    <name evidence="4 6" type="primary">deoD</name>
    <name evidence="6" type="ORF">D9V78_01890</name>
</gene>
<proteinExistence type="inferred from homology"/>
<protein>
    <recommendedName>
        <fullName evidence="4">Purine nucleoside phosphorylase DeoD-type</fullName>
        <shortName evidence="4">PNP</shortName>
        <ecNumber evidence="4">2.4.2.1</ecNumber>
    </recommendedName>
</protein>
<reference evidence="6 7" key="1">
    <citation type="submission" date="2018-10" db="EMBL/GenBank/DDBJ databases">
        <title>Comparative functional genomics of the obligate endosymbiont Buchnera aphidicola.</title>
        <authorList>
            <person name="Chong R.A."/>
        </authorList>
    </citation>
    <scope>NUCLEOTIDE SEQUENCE [LARGE SCALE GENOMIC DNA]</scope>
    <source>
        <strain evidence="6 7">Ska</strain>
    </source>
</reference>
<comment type="similarity">
    <text evidence="1 4">Belongs to the PNP/UDP phosphorylase family.</text>
</comment>
<keyword evidence="2 4" id="KW-0328">Glycosyltransferase</keyword>
<feature type="active site" description="Proton donor" evidence="4">
    <location>
        <position position="204"/>
    </location>
</feature>
<feature type="binding site" description="in other chain" evidence="4">
    <location>
        <begin position="87"/>
        <end position="90"/>
    </location>
    <ligand>
        <name>phosphate</name>
        <dbReference type="ChEBI" id="CHEBI:43474"/>
        <note>ligand shared between dimeric partners</note>
    </ligand>
</feature>
<feature type="domain" description="Nucleoside phosphorylase" evidence="5">
    <location>
        <begin position="15"/>
        <end position="223"/>
    </location>
</feature>
<organism evidence="6 7">
    <name type="scientific">Buchnera aphidicola</name>
    <name type="common">Sarucallis kahawaluokalani</name>
    <dbReference type="NCBI Taxonomy" id="1241878"/>
    <lineage>
        <taxon>Bacteria</taxon>
        <taxon>Pseudomonadati</taxon>
        <taxon>Pseudomonadota</taxon>
        <taxon>Gammaproteobacteria</taxon>
        <taxon>Enterobacterales</taxon>
        <taxon>Erwiniaceae</taxon>
        <taxon>Buchnera</taxon>
    </lineage>
</organism>
<feature type="binding site" description="in other chain" evidence="4">
    <location>
        <begin position="179"/>
        <end position="181"/>
    </location>
    <ligand>
        <name>a purine D-ribonucleoside</name>
        <dbReference type="ChEBI" id="CHEBI:142355"/>
        <note>ligand shared between dimeric partners</note>
    </ligand>
</feature>
<dbReference type="InterPro" id="IPR018016">
    <property type="entry name" value="Nucleoside_phosphorylase_CS"/>
</dbReference>
<feature type="binding site" description="in other chain" evidence="4">
    <location>
        <position position="24"/>
    </location>
    <ligand>
        <name>phosphate</name>
        <dbReference type="ChEBI" id="CHEBI:43474"/>
        <note>ligand shared between dimeric partners</note>
    </ligand>
</feature>
<dbReference type="SUPFAM" id="SSF53167">
    <property type="entry name" value="Purine and uridine phosphorylases"/>
    <property type="match status" value="1"/>
</dbReference>
<accession>A0A4D6YAQ7</accession>
<comment type="subunit">
    <text evidence="4">Homohexamer; trimer of homodimers.</text>
</comment>
<dbReference type="Gene3D" id="3.40.50.1580">
    <property type="entry name" value="Nucleoside phosphorylase domain"/>
    <property type="match status" value="1"/>
</dbReference>
<dbReference type="GO" id="GO:0004731">
    <property type="term" value="F:purine-nucleoside phosphorylase activity"/>
    <property type="evidence" value="ECO:0007669"/>
    <property type="project" value="UniProtKB-UniRule"/>
</dbReference>
<dbReference type="PANTHER" id="PTHR43691:SF2">
    <property type="entry name" value="PURINE NUCLEOSIDE PHOSPHORYLASE DEOD-TYPE"/>
    <property type="match status" value="1"/>
</dbReference>
<feature type="binding site" description="in other chain" evidence="4">
    <location>
        <begin position="203"/>
        <end position="204"/>
    </location>
    <ligand>
        <name>a purine D-ribonucleoside</name>
        <dbReference type="ChEBI" id="CHEBI:142355"/>
        <note>ligand shared between dimeric partners</note>
    </ligand>
</feature>
<dbReference type="InterPro" id="IPR004402">
    <property type="entry name" value="DeoD-type"/>
</dbReference>
<dbReference type="EC" id="2.4.2.1" evidence="4"/>
<dbReference type="CDD" id="cd09006">
    <property type="entry name" value="PNP_EcPNPI-like"/>
    <property type="match status" value="1"/>
</dbReference>